<dbReference type="CDD" id="cd00207">
    <property type="entry name" value="fer2"/>
    <property type="match status" value="1"/>
</dbReference>
<dbReference type="Gene3D" id="2.40.30.10">
    <property type="entry name" value="Translation factors"/>
    <property type="match status" value="1"/>
</dbReference>
<feature type="domain" description="2Fe-2S ferredoxin-type" evidence="8">
    <location>
        <begin position="223"/>
        <end position="310"/>
    </location>
</feature>
<dbReference type="Pfam" id="PF22290">
    <property type="entry name" value="DmmA-like_N"/>
    <property type="match status" value="1"/>
</dbReference>
<dbReference type="GO" id="GO:0046872">
    <property type="term" value="F:metal ion binding"/>
    <property type="evidence" value="ECO:0007669"/>
    <property type="project" value="UniProtKB-KW"/>
</dbReference>
<dbReference type="PROSITE" id="PS51085">
    <property type="entry name" value="2FE2S_FER_2"/>
    <property type="match status" value="1"/>
</dbReference>
<dbReference type="PROSITE" id="PS51384">
    <property type="entry name" value="FAD_FR"/>
    <property type="match status" value="1"/>
</dbReference>
<feature type="domain" description="FAD-binding FR-type" evidence="9">
    <location>
        <begin position="2"/>
        <end position="100"/>
    </location>
</feature>
<evidence type="ECO:0000256" key="1">
    <source>
        <dbReference type="ARBA" id="ARBA00001974"/>
    </source>
</evidence>
<dbReference type="PANTHER" id="PTHR47354">
    <property type="entry name" value="NADH OXIDOREDUCTASE HCR"/>
    <property type="match status" value="1"/>
</dbReference>
<dbReference type="Pfam" id="PF00111">
    <property type="entry name" value="Fer2"/>
    <property type="match status" value="1"/>
</dbReference>
<dbReference type="SUPFAM" id="SSF63380">
    <property type="entry name" value="Riboflavin synthase domain-like"/>
    <property type="match status" value="1"/>
</dbReference>
<dbReference type="EMBL" id="BMNA01000003">
    <property type="protein sequence ID" value="GGL99075.1"/>
    <property type="molecule type" value="Genomic_DNA"/>
</dbReference>
<evidence type="ECO:0000259" key="8">
    <source>
        <dbReference type="PROSITE" id="PS51085"/>
    </source>
</evidence>
<dbReference type="InterPro" id="IPR017927">
    <property type="entry name" value="FAD-bd_FR_type"/>
</dbReference>
<dbReference type="InterPro" id="IPR050415">
    <property type="entry name" value="MRET"/>
</dbReference>
<reference evidence="10" key="2">
    <citation type="submission" date="2020-09" db="EMBL/GenBank/DDBJ databases">
        <authorList>
            <person name="Sun Q."/>
            <person name="Zhou Y."/>
        </authorList>
    </citation>
    <scope>NUCLEOTIDE SEQUENCE</scope>
    <source>
        <strain evidence="10">CGMCC 4.7308</strain>
    </source>
</reference>
<accession>A0A917SW97</accession>
<dbReference type="GO" id="GO:0016491">
    <property type="term" value="F:oxidoreductase activity"/>
    <property type="evidence" value="ECO:0007669"/>
    <property type="project" value="UniProtKB-KW"/>
</dbReference>
<dbReference type="GO" id="GO:0051537">
    <property type="term" value="F:2 iron, 2 sulfur cluster binding"/>
    <property type="evidence" value="ECO:0007669"/>
    <property type="project" value="UniProtKB-KW"/>
</dbReference>
<keyword evidence="6" id="KW-0408">Iron</keyword>
<dbReference type="CDD" id="cd06185">
    <property type="entry name" value="PDR_like"/>
    <property type="match status" value="1"/>
</dbReference>
<comment type="cofactor">
    <cofactor evidence="1">
        <name>FAD</name>
        <dbReference type="ChEBI" id="CHEBI:57692"/>
    </cofactor>
</comment>
<evidence type="ECO:0000256" key="6">
    <source>
        <dbReference type="ARBA" id="ARBA00023004"/>
    </source>
</evidence>
<dbReference type="SUPFAM" id="SSF52343">
    <property type="entry name" value="Ferredoxin reductase-like, C-terminal NADP-linked domain"/>
    <property type="match status" value="1"/>
</dbReference>
<evidence type="ECO:0000256" key="5">
    <source>
        <dbReference type="ARBA" id="ARBA00023002"/>
    </source>
</evidence>
<dbReference type="AlphaFoldDB" id="A0A917SW97"/>
<dbReference type="InterPro" id="IPR001041">
    <property type="entry name" value="2Fe-2S_ferredoxin-type"/>
</dbReference>
<comment type="caution">
    <text evidence="10">The sequence shown here is derived from an EMBL/GenBank/DDBJ whole genome shotgun (WGS) entry which is preliminary data.</text>
</comment>
<evidence type="ECO:0000256" key="7">
    <source>
        <dbReference type="ARBA" id="ARBA00023014"/>
    </source>
</evidence>
<dbReference type="InterPro" id="IPR017938">
    <property type="entry name" value="Riboflavin_synthase-like_b-brl"/>
</dbReference>
<keyword evidence="3" id="KW-0001">2Fe-2S</keyword>
<keyword evidence="7" id="KW-0411">Iron-sulfur</keyword>
<dbReference type="RefSeq" id="WP_188941247.1">
    <property type="nucleotide sequence ID" value="NZ_BMNA01000003.1"/>
</dbReference>
<proteinExistence type="predicted"/>
<evidence type="ECO:0000256" key="4">
    <source>
        <dbReference type="ARBA" id="ARBA00022723"/>
    </source>
</evidence>
<reference evidence="10" key="1">
    <citation type="journal article" date="2014" name="Int. J. Syst. Evol. Microbiol.">
        <title>Complete genome sequence of Corynebacterium casei LMG S-19264T (=DSM 44701T), isolated from a smear-ripened cheese.</title>
        <authorList>
            <consortium name="US DOE Joint Genome Institute (JGI-PGF)"/>
            <person name="Walter F."/>
            <person name="Albersmeier A."/>
            <person name="Kalinowski J."/>
            <person name="Ruckert C."/>
        </authorList>
    </citation>
    <scope>NUCLEOTIDE SEQUENCE</scope>
    <source>
        <strain evidence="10">CGMCC 4.7308</strain>
    </source>
</reference>
<dbReference type="InterPro" id="IPR012675">
    <property type="entry name" value="Beta-grasp_dom_sf"/>
</dbReference>
<dbReference type="Proteomes" id="UP000655208">
    <property type="component" value="Unassembled WGS sequence"/>
</dbReference>
<evidence type="ECO:0000256" key="3">
    <source>
        <dbReference type="ARBA" id="ARBA00022714"/>
    </source>
</evidence>
<dbReference type="InterPro" id="IPR039261">
    <property type="entry name" value="FNR_nucleotide-bd"/>
</dbReference>
<keyword evidence="11" id="KW-1185">Reference proteome</keyword>
<keyword evidence="5" id="KW-0560">Oxidoreductase</keyword>
<dbReference type="InterPro" id="IPR054582">
    <property type="entry name" value="DmmA-like_N"/>
</dbReference>
<dbReference type="PRINTS" id="PR00409">
    <property type="entry name" value="PHDIOXRDTASE"/>
</dbReference>
<dbReference type="InterPro" id="IPR036010">
    <property type="entry name" value="2Fe-2S_ferredoxin-like_sf"/>
</dbReference>
<name>A0A917SW97_9ACTN</name>
<evidence type="ECO:0000259" key="9">
    <source>
        <dbReference type="PROSITE" id="PS51384"/>
    </source>
</evidence>
<dbReference type="Gene3D" id="3.40.50.80">
    <property type="entry name" value="Nucleotide-binding domain of ferredoxin-NADP reductase (FNR) module"/>
    <property type="match status" value="1"/>
</dbReference>
<keyword evidence="4" id="KW-0479">Metal-binding</keyword>
<evidence type="ECO:0000256" key="2">
    <source>
        <dbReference type="ARBA" id="ARBA00022630"/>
    </source>
</evidence>
<organism evidence="10 11">
    <name type="scientific">Nakamurella endophytica</name>
    <dbReference type="NCBI Taxonomy" id="1748367"/>
    <lineage>
        <taxon>Bacteria</taxon>
        <taxon>Bacillati</taxon>
        <taxon>Actinomycetota</taxon>
        <taxon>Actinomycetes</taxon>
        <taxon>Nakamurellales</taxon>
        <taxon>Nakamurellaceae</taxon>
        <taxon>Nakamurella</taxon>
    </lineage>
</organism>
<sequence>MTGDDRLTVAAVEQTTVDVRSYVLTSHRPLRPYEPGSHLVVGLDGVRTCYSLTDDGTAPDAYRISVRRTGRGGLSDALHDTVRVGGQLSVSGPRSAFPPVPHARHHLFVAAGIGITPILSHLGAARRWGRSCSVVYGYRSGAAAHLELVRRLAGADLVEAPGRTALASAVAEAVERQPVGTHLYACGPRAVLDLVTDRCAAAGWPPERVHVEHFTAPDLDAGAPFEVLVRSSGRRLPVPAGVSLLEVLERDGVAVDHLCRTGVCGRCRIGVLAGTPEHRDLVLPAALRDAADRMYPCVSRAGTAELELDL</sequence>
<gene>
    <name evidence="10" type="ORF">GCM10011594_18840</name>
</gene>
<evidence type="ECO:0000313" key="11">
    <source>
        <dbReference type="Proteomes" id="UP000655208"/>
    </source>
</evidence>
<keyword evidence="2" id="KW-0285">Flavoprotein</keyword>
<evidence type="ECO:0000313" key="10">
    <source>
        <dbReference type="EMBL" id="GGL99075.1"/>
    </source>
</evidence>
<dbReference type="Gene3D" id="3.10.20.30">
    <property type="match status" value="1"/>
</dbReference>
<dbReference type="SUPFAM" id="SSF54292">
    <property type="entry name" value="2Fe-2S ferredoxin-like"/>
    <property type="match status" value="1"/>
</dbReference>
<protein>
    <submittedName>
        <fullName evidence="10">Ferredoxin</fullName>
    </submittedName>
</protein>
<dbReference type="PANTHER" id="PTHR47354:SF1">
    <property type="entry name" value="CARNITINE MONOOXYGENASE REDUCTASE SUBUNIT"/>
    <property type="match status" value="1"/>
</dbReference>